<dbReference type="GO" id="GO:0000820">
    <property type="term" value="P:regulation of glutamine family amino acid metabolic process"/>
    <property type="evidence" value="ECO:0007669"/>
    <property type="project" value="UniProtKB-UniRule"/>
</dbReference>
<evidence type="ECO:0000313" key="11">
    <source>
        <dbReference type="Proteomes" id="UP000004367"/>
    </source>
</evidence>
<dbReference type="GO" id="GO:0047388">
    <property type="term" value="F:[glutamine synthetase]-adenylyl-L-tyrosine phosphorylase activity"/>
    <property type="evidence" value="ECO:0007669"/>
    <property type="project" value="UniProtKB-EC"/>
</dbReference>
<keyword evidence="1 7" id="KW-0808">Transferase</keyword>
<evidence type="ECO:0000256" key="6">
    <source>
        <dbReference type="ARBA" id="ARBA00023268"/>
    </source>
</evidence>
<keyword evidence="11" id="KW-1185">Reference proteome</keyword>
<dbReference type="InterPro" id="IPR023057">
    <property type="entry name" value="GlnE"/>
</dbReference>
<comment type="caution">
    <text evidence="10">The sequence shown here is derived from an EMBL/GenBank/DDBJ whole genome shotgun (WGS) entry which is preliminary data.</text>
</comment>
<evidence type="ECO:0000256" key="5">
    <source>
        <dbReference type="ARBA" id="ARBA00022842"/>
    </source>
</evidence>
<dbReference type="Gene3D" id="1.20.120.330">
    <property type="entry name" value="Nucleotidyltransferases domain 2"/>
    <property type="match status" value="2"/>
</dbReference>
<organism evidence="10 11">
    <name type="scientific">Mobilicoccus pelagius NBRC 104925</name>
    <dbReference type="NCBI Taxonomy" id="1089455"/>
    <lineage>
        <taxon>Bacteria</taxon>
        <taxon>Bacillati</taxon>
        <taxon>Actinomycetota</taxon>
        <taxon>Actinomycetes</taxon>
        <taxon>Micrococcales</taxon>
        <taxon>Dermatophilaceae</taxon>
        <taxon>Mobilicoccus</taxon>
    </lineage>
</organism>
<evidence type="ECO:0000256" key="2">
    <source>
        <dbReference type="ARBA" id="ARBA00022695"/>
    </source>
</evidence>
<dbReference type="InterPro" id="IPR043519">
    <property type="entry name" value="NT_sf"/>
</dbReference>
<keyword evidence="10" id="KW-0436">Ligase</keyword>
<dbReference type="GO" id="GO:0008882">
    <property type="term" value="F:[glutamate-ammonia-ligase] adenylyltransferase activity"/>
    <property type="evidence" value="ECO:0007669"/>
    <property type="project" value="UniProtKB-UniRule"/>
</dbReference>
<comment type="similarity">
    <text evidence="7">Belongs to the GlnE family.</text>
</comment>
<dbReference type="GO" id="GO:0000287">
    <property type="term" value="F:magnesium ion binding"/>
    <property type="evidence" value="ECO:0007669"/>
    <property type="project" value="UniProtKB-UniRule"/>
</dbReference>
<feature type="domain" description="PII-uridylyltransferase/Glutamine-synthetase adenylyltransferase" evidence="9">
    <location>
        <begin position="887"/>
        <end position="1028"/>
    </location>
</feature>
<name>H5UQ38_9MICO</name>
<comment type="catalytic activity">
    <reaction evidence="7">
        <text>[glutamine synthetase]-O(4)-(5'-adenylyl)-L-tyrosine + phosphate = [glutamine synthetase]-L-tyrosine + ADP</text>
        <dbReference type="Rhea" id="RHEA:43716"/>
        <dbReference type="Rhea" id="RHEA-COMP:10660"/>
        <dbReference type="Rhea" id="RHEA-COMP:10661"/>
        <dbReference type="ChEBI" id="CHEBI:43474"/>
        <dbReference type="ChEBI" id="CHEBI:46858"/>
        <dbReference type="ChEBI" id="CHEBI:83624"/>
        <dbReference type="ChEBI" id="CHEBI:456216"/>
        <dbReference type="EC" id="2.7.7.89"/>
    </reaction>
</comment>
<dbReference type="Proteomes" id="UP000004367">
    <property type="component" value="Unassembled WGS sequence"/>
</dbReference>
<evidence type="ECO:0000259" key="8">
    <source>
        <dbReference type="Pfam" id="PF03710"/>
    </source>
</evidence>
<dbReference type="EC" id="2.7.7.89" evidence="7"/>
<accession>H5UQ38</accession>
<feature type="domain" description="Glutamate-ammonia ligase adenylyltransferase repeated" evidence="8">
    <location>
        <begin position="628"/>
        <end position="861"/>
    </location>
</feature>
<dbReference type="Gene3D" id="3.30.460.10">
    <property type="entry name" value="Beta Polymerase, domain 2"/>
    <property type="match status" value="2"/>
</dbReference>
<gene>
    <name evidence="7 10" type="primary">glnE</name>
    <name evidence="10" type="ORF">MOPEL_029_01250</name>
</gene>
<feature type="region of interest" description="Adenylyl transferase" evidence="7">
    <location>
        <begin position="534"/>
        <end position="1032"/>
    </location>
</feature>
<keyword evidence="4 7" id="KW-0067">ATP-binding</keyword>
<keyword evidence="2 7" id="KW-0548">Nucleotidyltransferase</keyword>
<dbReference type="SUPFAM" id="SSF81301">
    <property type="entry name" value="Nucleotidyltransferase"/>
    <property type="match status" value="2"/>
</dbReference>
<evidence type="ECO:0000256" key="7">
    <source>
        <dbReference type="HAMAP-Rule" id="MF_00802"/>
    </source>
</evidence>
<dbReference type="EC" id="2.7.7.42" evidence="7"/>
<protein>
    <recommendedName>
        <fullName evidence="7">Bifunctional glutamine synthetase adenylyltransferase/adenylyl-removing enzyme</fullName>
    </recommendedName>
    <alternativeName>
        <fullName evidence="7">ATP:glutamine synthetase adenylyltransferase</fullName>
    </alternativeName>
    <alternativeName>
        <fullName evidence="7">ATase</fullName>
    </alternativeName>
    <domain>
        <recommendedName>
            <fullName evidence="7">Glutamine synthetase adenylyl-L-tyrosine phosphorylase</fullName>
            <ecNumber evidence="7">2.7.7.89</ecNumber>
        </recommendedName>
        <alternativeName>
            <fullName evidence="7">Adenylyl removase</fullName>
            <shortName evidence="7">AR</shortName>
            <shortName evidence="7">AT-N</shortName>
        </alternativeName>
    </domain>
    <domain>
        <recommendedName>
            <fullName evidence="7">Glutamine synthetase adenylyl transferase</fullName>
            <ecNumber evidence="7">2.7.7.42</ecNumber>
        </recommendedName>
        <alternativeName>
            <fullName evidence="7">Adenylyl transferase</fullName>
            <shortName evidence="7">AT</shortName>
            <shortName evidence="7">AT-C</shortName>
        </alternativeName>
    </domain>
</protein>
<comment type="catalytic activity">
    <reaction evidence="7">
        <text>[glutamine synthetase]-L-tyrosine + ATP = [glutamine synthetase]-O(4)-(5'-adenylyl)-L-tyrosine + diphosphate</text>
        <dbReference type="Rhea" id="RHEA:18589"/>
        <dbReference type="Rhea" id="RHEA-COMP:10660"/>
        <dbReference type="Rhea" id="RHEA-COMP:10661"/>
        <dbReference type="ChEBI" id="CHEBI:30616"/>
        <dbReference type="ChEBI" id="CHEBI:33019"/>
        <dbReference type="ChEBI" id="CHEBI:46858"/>
        <dbReference type="ChEBI" id="CHEBI:83624"/>
        <dbReference type="EC" id="2.7.7.42"/>
    </reaction>
</comment>
<evidence type="ECO:0000313" key="10">
    <source>
        <dbReference type="EMBL" id="GAB47843.1"/>
    </source>
</evidence>
<keyword evidence="6 7" id="KW-0511">Multifunctional enzyme</keyword>
<keyword evidence="3 7" id="KW-0547">Nucleotide-binding</keyword>
<proteinExistence type="inferred from homology"/>
<dbReference type="Pfam" id="PF08335">
    <property type="entry name" value="GlnD_UR_UTase"/>
    <property type="match status" value="2"/>
</dbReference>
<dbReference type="OrthoDB" id="9759366at2"/>
<dbReference type="CDD" id="cd05401">
    <property type="entry name" value="NT_GlnE_GlnD_like"/>
    <property type="match status" value="2"/>
</dbReference>
<dbReference type="STRING" id="1089455.MOPEL_029_01250"/>
<evidence type="ECO:0000256" key="3">
    <source>
        <dbReference type="ARBA" id="ARBA00022741"/>
    </source>
</evidence>
<comment type="function">
    <text evidence="7">Involved in the regulation of glutamine synthetase GlnA, a key enzyme in the process to assimilate ammonia. When cellular nitrogen levels are high, the C-terminal adenylyl transferase (AT) inactivates GlnA by covalent transfer of an adenylyl group from ATP to specific tyrosine residue of GlnA, thus reducing its activity. Conversely, when nitrogen levels are low, the N-terminal adenylyl removase (AR) activates GlnA by removing the adenylyl group by phosphorolysis, increasing its activity. The regulatory region of GlnE binds the signal transduction protein PII (GlnB) which indicates the nitrogen status of the cell.</text>
</comment>
<dbReference type="HAMAP" id="MF_00802">
    <property type="entry name" value="GlnE"/>
    <property type="match status" value="1"/>
</dbReference>
<feature type="region of interest" description="Adenylyl removase" evidence="7">
    <location>
        <begin position="1"/>
        <end position="526"/>
    </location>
</feature>
<dbReference type="NCBIfam" id="NF010707">
    <property type="entry name" value="PRK14109.1"/>
    <property type="match status" value="1"/>
</dbReference>
<dbReference type="GO" id="GO:0016874">
    <property type="term" value="F:ligase activity"/>
    <property type="evidence" value="ECO:0007669"/>
    <property type="project" value="UniProtKB-KW"/>
</dbReference>
<comment type="cofactor">
    <cofactor evidence="7">
        <name>Mg(2+)</name>
        <dbReference type="ChEBI" id="CHEBI:18420"/>
    </cofactor>
</comment>
<feature type="domain" description="PII-uridylyltransferase/Glutamine-synthetase adenylyltransferase" evidence="9">
    <location>
        <begin position="382"/>
        <end position="522"/>
    </location>
</feature>
<dbReference type="SUPFAM" id="SSF81593">
    <property type="entry name" value="Nucleotidyltransferase substrate binding subunit/domain"/>
    <property type="match status" value="2"/>
</dbReference>
<evidence type="ECO:0000259" key="9">
    <source>
        <dbReference type="Pfam" id="PF08335"/>
    </source>
</evidence>
<dbReference type="EMBL" id="BAFE01000027">
    <property type="protein sequence ID" value="GAB47843.1"/>
    <property type="molecule type" value="Genomic_DNA"/>
</dbReference>
<sequence>MAGRPESTTGLFARLGFDDTRRARSFASSPVLAELVDLDHDATGLLQALARTAEPDLALAALVRLLEAAQVAGTMGVTDRSGRPAGQAGGIDLPALRSVLAAAGEERSRLLAVLGASAALGDHLARHPEQWRECTTPGTLDAAARVADLVTRVGPDARGETPGPDALRVAYRAQLLGIAAVDLSAEDPLAVFTTTAGALADLASAALEAALVLAAEEHPDDAARCRLAIIGMGKCGGRELNYISDVDVIFVAEPPCHAEESGDARRPLDGAVERVEESDAIASATRLATTTMRICSGHTAEGTLWEVDAALRPEGKQGPLVRTLASHEAYYRRWAKTWEFQALLKARVVAGDAEVGQAYLDLVSPMVWQVASRDHFVEDVQAMRLRVEAHLPRAEADREIKLGVGGLRDIEFSAQLLQLVHGRTDETLRSPRTLDALDALEKGGYVAREDANRLATAYRFLRCLEHRIQVHKMRRTHLMPTGEADLRRLGRSIGLRTEPAKAVVARRHEVTLEVRRIHESLFYRPLLAAVARLSDDEARLTPDAARDRLAALGYRDPKGALHHLRALTTGASRTAAIQRTLLPVMLGWFAEEADPDAGLLAFRQVSESLGRTPWYLKMLRDEGRAADRLAHVLARSRYAADLLAHAPESVRMLGEATGLHPRSREAVLRTMRSAVSRKDDAGSAMLAARVVRRQELFRIALADLVGELTLDEVGVGLTDLTEALLQVALEVAVHKTEDDRGRPVPADLALVGMGRLGGREMGYGSDADLVVVHRPHEGADPADVTAAVGAVVQELRRSTRAPGPGPAIEVDLDLRPEGKNGPLSRTIEGYRTYYARWSDAWEHQALLRARPVAGEPELGEAYVEMADAVRYAPDVLAGSALRDIRRLKARMEAERLPRGADPKTHLKLGRGGLSDVEWTVQLHQLRHAHAVPDLRTTSTLPALAAAVEASLVDAGDAEALSEAWRLASAIRNASVLWRSRNTDTVPGSLRDAEAVHRILGGPPGSGVELGERYRRVARRARGVTERLFYGQG</sequence>
<feature type="domain" description="Glutamate-ammonia ligase adenylyltransferase repeated" evidence="8">
    <location>
        <begin position="109"/>
        <end position="359"/>
    </location>
</feature>
<dbReference type="PANTHER" id="PTHR30621:SF0">
    <property type="entry name" value="BIFUNCTIONAL GLUTAMINE SYNTHETASE ADENYLYLTRANSFERASE_ADENYLYL-REMOVING ENZYME"/>
    <property type="match status" value="1"/>
</dbReference>
<reference evidence="10 11" key="1">
    <citation type="submission" date="2012-02" db="EMBL/GenBank/DDBJ databases">
        <title>Whole genome shotgun sequence of Mobilicoccus pelagius NBRC 104925.</title>
        <authorList>
            <person name="Yoshida Y."/>
            <person name="Hosoyama A."/>
            <person name="Tsuchikane K."/>
            <person name="Katsumata H."/>
            <person name="Yamazaki S."/>
            <person name="Fujita N."/>
        </authorList>
    </citation>
    <scope>NUCLEOTIDE SEQUENCE [LARGE SCALE GENOMIC DNA]</scope>
    <source>
        <strain evidence="10 11">NBRC 104925</strain>
    </source>
</reference>
<keyword evidence="5 7" id="KW-0460">Magnesium</keyword>
<dbReference type="Pfam" id="PF03710">
    <property type="entry name" value="GlnE"/>
    <property type="match status" value="2"/>
</dbReference>
<dbReference type="GO" id="GO:0005524">
    <property type="term" value="F:ATP binding"/>
    <property type="evidence" value="ECO:0007669"/>
    <property type="project" value="UniProtKB-UniRule"/>
</dbReference>
<dbReference type="AlphaFoldDB" id="H5UQ38"/>
<evidence type="ECO:0000256" key="1">
    <source>
        <dbReference type="ARBA" id="ARBA00022679"/>
    </source>
</evidence>
<dbReference type="InterPro" id="IPR005190">
    <property type="entry name" value="GlnE_rpt_dom"/>
</dbReference>
<dbReference type="PANTHER" id="PTHR30621">
    <property type="entry name" value="GLUTAMINE SYNTHETASE ADENYLYLTRANSFERASE"/>
    <property type="match status" value="1"/>
</dbReference>
<dbReference type="InterPro" id="IPR013546">
    <property type="entry name" value="PII_UdlTrfase/GS_AdlTrfase"/>
</dbReference>
<dbReference type="eggNOG" id="COG1391">
    <property type="taxonomic scope" value="Bacteria"/>
</dbReference>
<evidence type="ECO:0000256" key="4">
    <source>
        <dbReference type="ARBA" id="ARBA00022840"/>
    </source>
</evidence>
<dbReference type="GO" id="GO:0005829">
    <property type="term" value="C:cytosol"/>
    <property type="evidence" value="ECO:0007669"/>
    <property type="project" value="TreeGrafter"/>
</dbReference>
<dbReference type="RefSeq" id="WP_009481741.1">
    <property type="nucleotide sequence ID" value="NZ_BAFE01000027.1"/>
</dbReference>